<accession>S2KZV7</accession>
<dbReference type="eggNOG" id="ENOG5031PAH">
    <property type="taxonomic scope" value="Bacteria"/>
</dbReference>
<sequence length="151" mass="17725">MWELNRRTGKVIVFANPAKRRTAWQVAHELPFDEFDCYLQSTPSPQGLPQFNLSLVHYREEAHVALVGMFGATNSHVEQRAAWDMVQRYMDTSQPLPEIPVFEIYRPLDPATIAHDRRTGRNPRLWRDMDDATYERHVSEHQDKLNAFYRG</sequence>
<dbReference type="AlphaFoldDB" id="S2KZV7"/>
<evidence type="ECO:0000313" key="2">
    <source>
        <dbReference type="Proteomes" id="UP000014463"/>
    </source>
</evidence>
<dbReference type="EMBL" id="ASTJ01000038">
    <property type="protein sequence ID" value="EPC00924.1"/>
    <property type="molecule type" value="Genomic_DNA"/>
</dbReference>
<dbReference type="PATRIC" id="fig|1121939.11.peg.3701"/>
<name>S2KZV7_LITA3</name>
<proteinExistence type="predicted"/>
<comment type="caution">
    <text evidence="1">The sequence shown here is derived from an EMBL/GenBank/DDBJ whole genome shotgun (WGS) entry which is preliminary data.</text>
</comment>
<dbReference type="RefSeq" id="WP_016418216.1">
    <property type="nucleotide sequence ID" value="NZ_KE332393.1"/>
</dbReference>
<gene>
    <name evidence="1" type="ORF">L861_05855</name>
</gene>
<dbReference type="OrthoDB" id="6160351at2"/>
<protein>
    <submittedName>
        <fullName evidence="1">Uncharacterized protein</fullName>
    </submittedName>
</protein>
<keyword evidence="2" id="KW-1185">Reference proteome</keyword>
<evidence type="ECO:0000313" key="1">
    <source>
        <dbReference type="EMBL" id="EPC00924.1"/>
    </source>
</evidence>
<dbReference type="Proteomes" id="UP000014463">
    <property type="component" value="Unassembled WGS sequence"/>
</dbReference>
<reference evidence="1 2" key="1">
    <citation type="journal article" date="2013" name="Genome Announc.">
        <title>Draft genome sequence of the moderately halophilic gammaproteobacterium Halomonas anticariensis FP35.</title>
        <authorList>
            <person name="Tahrioui A."/>
            <person name="Quesada E."/>
            <person name="Llamas I."/>
        </authorList>
    </citation>
    <scope>NUCLEOTIDE SEQUENCE [LARGE SCALE GENOMIC DNA]</scope>
    <source>
        <strain evidence="2">DSM 16096 / CECT 5854 / LMG 22089 / FP35</strain>
    </source>
</reference>
<dbReference type="STRING" id="1121939.L861_05855"/>
<organism evidence="1 2">
    <name type="scientific">Litchfieldella anticariensis (strain DSM 16096 / CECT 5854 / CIP 108499 / LMG 22089 / FP35)</name>
    <name type="common">Halomonas anticariensis</name>
    <dbReference type="NCBI Taxonomy" id="1121939"/>
    <lineage>
        <taxon>Bacteria</taxon>
        <taxon>Pseudomonadati</taxon>
        <taxon>Pseudomonadota</taxon>
        <taxon>Gammaproteobacteria</taxon>
        <taxon>Oceanospirillales</taxon>
        <taxon>Halomonadaceae</taxon>
        <taxon>Litchfieldella</taxon>
    </lineage>
</organism>